<evidence type="ECO:0000256" key="5">
    <source>
        <dbReference type="ARBA" id="ARBA00022833"/>
    </source>
</evidence>
<dbReference type="GO" id="GO:0005634">
    <property type="term" value="C:nucleus"/>
    <property type="evidence" value="ECO:0007669"/>
    <property type="project" value="UniProtKB-SubCell"/>
</dbReference>
<dbReference type="PANTHER" id="PTHR13204">
    <property type="entry name" value="PTD012 PROTEIN"/>
    <property type="match status" value="1"/>
</dbReference>
<protein>
    <submittedName>
        <fullName evidence="8">Ester hydrolase c11orf54-like protein</fullName>
    </submittedName>
</protein>
<evidence type="ECO:0000256" key="2">
    <source>
        <dbReference type="ARBA" id="ARBA00011245"/>
    </source>
</evidence>
<dbReference type="SMART" id="SM01168">
    <property type="entry name" value="DUF1907"/>
    <property type="match status" value="1"/>
</dbReference>
<dbReference type="GO" id="GO:0016788">
    <property type="term" value="F:hydrolase activity, acting on ester bonds"/>
    <property type="evidence" value="ECO:0007669"/>
    <property type="project" value="TreeGrafter"/>
</dbReference>
<keyword evidence="6" id="KW-0539">Nucleus</keyword>
<dbReference type="InterPro" id="IPR015021">
    <property type="entry name" value="C11orf54_DUF1907"/>
</dbReference>
<evidence type="ECO:0000256" key="3">
    <source>
        <dbReference type="ARBA" id="ARBA00022723"/>
    </source>
</evidence>
<keyword evidence="4 8" id="KW-0378">Hydrolase</keyword>
<sequence>MTTLPVQKMMCHQPALEEVADVLQKGLAQNFATAEVKVVDCPDLSQVPFDLADKGLCGQPKIADIGGPDHLKPFPQRDKNYEVKNICDLCEMPQGALVLGAGAGPNSVFGTNCELICNARTGTERACDKTKIAKVQEDGSYLQLESNSGKFSLMGNFFISEGKPGKVLQVKASNRTGRQNFVECLHKTLGQHYGEKQAVGLGGAFLLQTGKAKIHVMPDFLTEAMETDEQTNKWLKFYDMDAPLIHVGEVVSADPQKLHLRQEHFHCFSQHGQAGHYHYDTTPDAASYLGYFNVAQVVYRIDLPKNRNFLF</sequence>
<keyword evidence="9" id="KW-1185">Reference proteome</keyword>
<name>A0AAV4AT00_9GAST</name>
<accession>A0AAV4AT00</accession>
<comment type="subcellular location">
    <subcellularLocation>
        <location evidence="1">Nucleus</location>
    </subcellularLocation>
</comment>
<feature type="domain" description="DUF1907" evidence="7">
    <location>
        <begin position="22"/>
        <end position="301"/>
    </location>
</feature>
<keyword evidence="5" id="KW-0862">Zinc</keyword>
<dbReference type="EMBL" id="BLXT01004129">
    <property type="protein sequence ID" value="GFO09933.1"/>
    <property type="molecule type" value="Genomic_DNA"/>
</dbReference>
<keyword evidence="3" id="KW-0479">Metal-binding</keyword>
<evidence type="ECO:0000313" key="8">
    <source>
        <dbReference type="EMBL" id="GFO09933.1"/>
    </source>
</evidence>
<evidence type="ECO:0000256" key="1">
    <source>
        <dbReference type="ARBA" id="ARBA00004123"/>
    </source>
</evidence>
<dbReference type="Pfam" id="PF08925">
    <property type="entry name" value="DUF1907"/>
    <property type="match status" value="1"/>
</dbReference>
<gene>
    <name evidence="8" type="ORF">PoB_003643800</name>
</gene>
<evidence type="ECO:0000256" key="6">
    <source>
        <dbReference type="ARBA" id="ARBA00023242"/>
    </source>
</evidence>
<dbReference type="AlphaFoldDB" id="A0AAV4AT00"/>
<evidence type="ECO:0000313" key="9">
    <source>
        <dbReference type="Proteomes" id="UP000735302"/>
    </source>
</evidence>
<evidence type="ECO:0000256" key="4">
    <source>
        <dbReference type="ARBA" id="ARBA00022801"/>
    </source>
</evidence>
<organism evidence="8 9">
    <name type="scientific">Plakobranchus ocellatus</name>
    <dbReference type="NCBI Taxonomy" id="259542"/>
    <lineage>
        <taxon>Eukaryota</taxon>
        <taxon>Metazoa</taxon>
        <taxon>Spiralia</taxon>
        <taxon>Lophotrochozoa</taxon>
        <taxon>Mollusca</taxon>
        <taxon>Gastropoda</taxon>
        <taxon>Heterobranchia</taxon>
        <taxon>Euthyneura</taxon>
        <taxon>Panpulmonata</taxon>
        <taxon>Sacoglossa</taxon>
        <taxon>Placobranchoidea</taxon>
        <taxon>Plakobranchidae</taxon>
        <taxon>Plakobranchus</taxon>
    </lineage>
</organism>
<comment type="caution">
    <text evidence="8">The sequence shown here is derived from an EMBL/GenBank/DDBJ whole genome shotgun (WGS) entry which is preliminary data.</text>
</comment>
<evidence type="ECO:0000259" key="7">
    <source>
        <dbReference type="SMART" id="SM01168"/>
    </source>
</evidence>
<comment type="subunit">
    <text evidence="2">Monomer.</text>
</comment>
<dbReference type="Proteomes" id="UP000735302">
    <property type="component" value="Unassembled WGS sequence"/>
</dbReference>
<dbReference type="GO" id="GO:0008270">
    <property type="term" value="F:zinc ion binding"/>
    <property type="evidence" value="ECO:0007669"/>
    <property type="project" value="TreeGrafter"/>
</dbReference>
<dbReference type="PANTHER" id="PTHR13204:SF1">
    <property type="entry name" value="ESTER HYDROLASE C11ORF54"/>
    <property type="match status" value="1"/>
</dbReference>
<dbReference type="SUPFAM" id="SSF117856">
    <property type="entry name" value="AF0104/ALDC/Ptd012-like"/>
    <property type="match status" value="1"/>
</dbReference>
<proteinExistence type="predicted"/>
<dbReference type="CDD" id="cd17298">
    <property type="entry name" value="DUF1907"/>
    <property type="match status" value="1"/>
</dbReference>
<reference evidence="8 9" key="1">
    <citation type="journal article" date="2021" name="Elife">
        <title>Chloroplast acquisition without the gene transfer in kleptoplastic sea slugs, Plakobranchus ocellatus.</title>
        <authorList>
            <person name="Maeda T."/>
            <person name="Takahashi S."/>
            <person name="Yoshida T."/>
            <person name="Shimamura S."/>
            <person name="Takaki Y."/>
            <person name="Nagai Y."/>
            <person name="Toyoda A."/>
            <person name="Suzuki Y."/>
            <person name="Arimoto A."/>
            <person name="Ishii H."/>
            <person name="Satoh N."/>
            <person name="Nishiyama T."/>
            <person name="Hasebe M."/>
            <person name="Maruyama T."/>
            <person name="Minagawa J."/>
            <person name="Obokata J."/>
            <person name="Shigenobu S."/>
        </authorList>
    </citation>
    <scope>NUCLEOTIDE SEQUENCE [LARGE SCALE GENOMIC DNA]</scope>
</reference>